<name>A0A935UFD8_9PROT</name>
<comment type="caution">
    <text evidence="1">The sequence shown here is derived from an EMBL/GenBank/DDBJ whole genome shotgun (WGS) entry which is preliminary data.</text>
</comment>
<organism evidence="1 2">
    <name type="scientific">Candidatus Accumulibacter proximus</name>
    <dbReference type="NCBI Taxonomy" id="2954385"/>
    <lineage>
        <taxon>Bacteria</taxon>
        <taxon>Pseudomonadati</taxon>
        <taxon>Pseudomonadota</taxon>
        <taxon>Betaproteobacteria</taxon>
        <taxon>Candidatus Accumulibacter</taxon>
    </lineage>
</organism>
<evidence type="ECO:0000313" key="2">
    <source>
        <dbReference type="Proteomes" id="UP000697998"/>
    </source>
</evidence>
<proteinExistence type="predicted"/>
<sequence length="131" mass="13873">MIVTSVAAEMLIKESEAKLPPAPVAAPATRAITRGPGIRVVSPEGAVASPFPLRVVFEPRGGAKIDLSSVTMTYLRTPNINLLDRVRGGLSEKGIDLVAAEAPPGEHQVRLTVQDSEGRQTSVLLNLNVVR</sequence>
<evidence type="ECO:0000313" key="1">
    <source>
        <dbReference type="EMBL" id="MBK7674527.1"/>
    </source>
</evidence>
<dbReference type="EMBL" id="JADJMH010000005">
    <property type="protein sequence ID" value="MBK7674527.1"/>
    <property type="molecule type" value="Genomic_DNA"/>
</dbReference>
<gene>
    <name evidence="1" type="ORF">IPJ27_06985</name>
</gene>
<dbReference type="Proteomes" id="UP000697998">
    <property type="component" value="Unassembled WGS sequence"/>
</dbReference>
<protein>
    <submittedName>
        <fullName evidence="1">Uncharacterized protein</fullName>
    </submittedName>
</protein>
<dbReference type="AlphaFoldDB" id="A0A935UFD8"/>
<reference evidence="1 2" key="1">
    <citation type="submission" date="2020-10" db="EMBL/GenBank/DDBJ databases">
        <title>Connecting structure to function with the recovery of over 1000 high-quality activated sludge metagenome-assembled genomes encoding full-length rRNA genes using long-read sequencing.</title>
        <authorList>
            <person name="Singleton C.M."/>
            <person name="Petriglieri F."/>
            <person name="Kristensen J.M."/>
            <person name="Kirkegaard R.H."/>
            <person name="Michaelsen T.Y."/>
            <person name="Andersen M.H."/>
            <person name="Karst S.M."/>
            <person name="Dueholm M.S."/>
            <person name="Nielsen P.H."/>
            <person name="Albertsen M."/>
        </authorList>
    </citation>
    <scope>NUCLEOTIDE SEQUENCE [LARGE SCALE GENOMIC DNA]</scope>
    <source>
        <strain evidence="1">EsbW_18-Q3-R4-48_BATAC.285</strain>
    </source>
</reference>
<accession>A0A935UFD8</accession>